<evidence type="ECO:0000313" key="1">
    <source>
        <dbReference type="Proteomes" id="UP000095283"/>
    </source>
</evidence>
<protein>
    <submittedName>
        <fullName evidence="2">Uncharacterized protein</fullName>
    </submittedName>
</protein>
<dbReference type="Proteomes" id="UP000095283">
    <property type="component" value="Unplaced"/>
</dbReference>
<reference evidence="2" key="1">
    <citation type="submission" date="2016-11" db="UniProtKB">
        <authorList>
            <consortium name="WormBaseParasite"/>
        </authorList>
    </citation>
    <scope>IDENTIFICATION</scope>
</reference>
<keyword evidence="1" id="KW-1185">Reference proteome</keyword>
<dbReference type="WBParaSite" id="Hba_00784">
    <property type="protein sequence ID" value="Hba_00784"/>
    <property type="gene ID" value="Hba_00784"/>
</dbReference>
<accession>A0A1I7W815</accession>
<evidence type="ECO:0000313" key="2">
    <source>
        <dbReference type="WBParaSite" id="Hba_00784"/>
    </source>
</evidence>
<dbReference type="AlphaFoldDB" id="A0A1I7W815"/>
<proteinExistence type="predicted"/>
<organism evidence="1 2">
    <name type="scientific">Heterorhabditis bacteriophora</name>
    <name type="common">Entomopathogenic nematode worm</name>
    <dbReference type="NCBI Taxonomy" id="37862"/>
    <lineage>
        <taxon>Eukaryota</taxon>
        <taxon>Metazoa</taxon>
        <taxon>Ecdysozoa</taxon>
        <taxon>Nematoda</taxon>
        <taxon>Chromadorea</taxon>
        <taxon>Rhabditida</taxon>
        <taxon>Rhabditina</taxon>
        <taxon>Rhabditomorpha</taxon>
        <taxon>Strongyloidea</taxon>
        <taxon>Heterorhabditidae</taxon>
        <taxon>Heterorhabditis</taxon>
    </lineage>
</organism>
<sequence>MMTKNIKHRNTYPSPPSTNWVKKLVANRESAGLLRGNNSSKVSYINYYENKTMAKSETLALQTIVILLVVKMFKNSHSN</sequence>
<name>A0A1I7W815_HETBA</name>